<keyword evidence="3" id="KW-0012">Acyltransferase</keyword>
<feature type="transmembrane region" description="Helical" evidence="1">
    <location>
        <begin position="277"/>
        <end position="293"/>
    </location>
</feature>
<keyword evidence="1" id="KW-1133">Transmembrane helix</keyword>
<feature type="transmembrane region" description="Helical" evidence="1">
    <location>
        <begin position="75"/>
        <end position="93"/>
    </location>
</feature>
<dbReference type="PANTHER" id="PTHR23028:SF53">
    <property type="entry name" value="ACYL_TRANSF_3 DOMAIN-CONTAINING PROTEIN"/>
    <property type="match status" value="1"/>
</dbReference>
<dbReference type="EMBL" id="CP050292">
    <property type="protein sequence ID" value="QND70466.1"/>
    <property type="molecule type" value="Genomic_DNA"/>
</dbReference>
<dbReference type="Proteomes" id="UP000515291">
    <property type="component" value="Chromosome"/>
</dbReference>
<organism evidence="3 4">
    <name type="scientific">Tardiphaga robiniae</name>
    <dbReference type="NCBI Taxonomy" id="943830"/>
    <lineage>
        <taxon>Bacteria</taxon>
        <taxon>Pseudomonadati</taxon>
        <taxon>Pseudomonadota</taxon>
        <taxon>Alphaproteobacteria</taxon>
        <taxon>Hyphomicrobiales</taxon>
        <taxon>Nitrobacteraceae</taxon>
        <taxon>Tardiphaga</taxon>
    </lineage>
</organism>
<dbReference type="InterPro" id="IPR002656">
    <property type="entry name" value="Acyl_transf_3_dom"/>
</dbReference>
<feature type="domain" description="Acyltransferase 3" evidence="2">
    <location>
        <begin position="22"/>
        <end position="355"/>
    </location>
</feature>
<keyword evidence="1" id="KW-0812">Transmembrane</keyword>
<protein>
    <submittedName>
        <fullName evidence="3">Acyltransferase</fullName>
    </submittedName>
</protein>
<gene>
    <name evidence="3" type="ORF">HB776_03810</name>
</gene>
<keyword evidence="1" id="KW-0472">Membrane</keyword>
<feature type="transmembrane region" description="Helical" evidence="1">
    <location>
        <begin position="114"/>
        <end position="134"/>
    </location>
</feature>
<dbReference type="AlphaFoldDB" id="A0A7G6TUN4"/>
<feature type="transmembrane region" description="Helical" evidence="1">
    <location>
        <begin position="225"/>
        <end position="242"/>
    </location>
</feature>
<feature type="transmembrane region" description="Helical" evidence="1">
    <location>
        <begin position="202"/>
        <end position="219"/>
    </location>
</feature>
<dbReference type="RefSeq" id="WP_184515311.1">
    <property type="nucleotide sequence ID" value="NZ_CP050292.1"/>
</dbReference>
<dbReference type="GO" id="GO:0016020">
    <property type="term" value="C:membrane"/>
    <property type="evidence" value="ECO:0007669"/>
    <property type="project" value="TreeGrafter"/>
</dbReference>
<dbReference type="GO" id="GO:0016747">
    <property type="term" value="F:acyltransferase activity, transferring groups other than amino-acyl groups"/>
    <property type="evidence" value="ECO:0007669"/>
    <property type="project" value="InterPro"/>
</dbReference>
<evidence type="ECO:0000313" key="4">
    <source>
        <dbReference type="Proteomes" id="UP000515291"/>
    </source>
</evidence>
<dbReference type="GO" id="GO:0000271">
    <property type="term" value="P:polysaccharide biosynthetic process"/>
    <property type="evidence" value="ECO:0007669"/>
    <property type="project" value="TreeGrafter"/>
</dbReference>
<evidence type="ECO:0000259" key="2">
    <source>
        <dbReference type="Pfam" id="PF01757"/>
    </source>
</evidence>
<dbReference type="Pfam" id="PF01757">
    <property type="entry name" value="Acyl_transf_3"/>
    <property type="match status" value="1"/>
</dbReference>
<keyword evidence="3" id="KW-0808">Transferase</keyword>
<evidence type="ECO:0000313" key="3">
    <source>
        <dbReference type="EMBL" id="QND70466.1"/>
    </source>
</evidence>
<feature type="transmembrane region" description="Helical" evidence="1">
    <location>
        <begin position="175"/>
        <end position="195"/>
    </location>
</feature>
<proteinExistence type="predicted"/>
<dbReference type="PANTHER" id="PTHR23028">
    <property type="entry name" value="ACETYLTRANSFERASE"/>
    <property type="match status" value="1"/>
</dbReference>
<feature type="transmembrane region" description="Helical" evidence="1">
    <location>
        <begin position="251"/>
        <end position="271"/>
    </location>
</feature>
<feature type="transmembrane region" description="Helical" evidence="1">
    <location>
        <begin position="313"/>
        <end position="334"/>
    </location>
</feature>
<sequence length="395" mass="44908">MLKETTVNLEGGRVDTVHFYLLDILRGFAALAVVIWHYQCFFFQGVPAALPENFDRSLQPFYALLSLFYNEGSRAVQLFFVLSGFIFFSQYLTKIRARQVDGITFLLLRLTRLYPLYFVTLVAVAVGQWTALWANGAYFVYPCNSILRFIPSLLLISEWLPQKYVCSVAFNGPGWSLSVEAFLYLAFFLFARFVVPRRRLPGFIVTLGLMGVGIGFDAWDGYHLMGEPMICFFAGGAVYFIWDHLKDYKRLVGISLALGLGLAAAVVSVIFGVRTAVLGSLAYPSVVLLLAILQTRDQGRKFRLIGDITYSVYLLHFPIQLYVMLILSLVGLHLDFYSPFAWLGFFTLLIVISVLSYEYFERPAQRYLRRALIGKRRQMEDRAANPTMPRPANVI</sequence>
<dbReference type="KEGG" id="trb:HB776_03810"/>
<dbReference type="InterPro" id="IPR050879">
    <property type="entry name" value="Acyltransferase_3"/>
</dbReference>
<name>A0A7G6TUN4_9BRAD</name>
<accession>A0A7G6TUN4</accession>
<evidence type="ECO:0000256" key="1">
    <source>
        <dbReference type="SAM" id="Phobius"/>
    </source>
</evidence>
<reference evidence="4" key="1">
    <citation type="journal article" date="2020" name="Mol. Plant Microbe">
        <title>Rhizobial microsymbionts of the narrowly endemic Oxytropis species growing in Kamchatka are characterized by significant genetic diversity and possess a set of genes that are associated with T3SS and T6SS secretion systems and can affect the development of symbiosis.</title>
        <authorList>
            <person name="Safronova V."/>
            <person name="Guro P."/>
            <person name="Sazanova A."/>
            <person name="Kuznetsova I."/>
            <person name="Belimov A."/>
            <person name="Yakubov V."/>
            <person name="Chirak E."/>
            <person name="Afonin A."/>
            <person name="Gogolev Y."/>
            <person name="Andronov E."/>
            <person name="Tikhonovich I."/>
        </authorList>
    </citation>
    <scope>NUCLEOTIDE SEQUENCE [LARGE SCALE GENOMIC DNA]</scope>
    <source>
        <strain evidence="4">581</strain>
    </source>
</reference>
<feature type="transmembrane region" description="Helical" evidence="1">
    <location>
        <begin position="20"/>
        <end position="38"/>
    </location>
</feature>
<feature type="transmembrane region" description="Helical" evidence="1">
    <location>
        <begin position="340"/>
        <end position="360"/>
    </location>
</feature>